<feature type="non-terminal residue" evidence="1">
    <location>
        <position position="1"/>
    </location>
</feature>
<accession>A0A164DXT3</accession>
<dbReference type="EMBL" id="LRGB01025665">
    <property type="protein sequence ID" value="KZR96219.1"/>
    <property type="molecule type" value="Genomic_DNA"/>
</dbReference>
<dbReference type="Proteomes" id="UP000076858">
    <property type="component" value="Unassembled WGS sequence"/>
</dbReference>
<protein>
    <submittedName>
        <fullName evidence="1">Uncharacterized protein</fullName>
    </submittedName>
</protein>
<keyword evidence="2" id="KW-1185">Reference proteome</keyword>
<gene>
    <name evidence="1" type="ORF">APZ42_009570</name>
</gene>
<evidence type="ECO:0000313" key="2">
    <source>
        <dbReference type="Proteomes" id="UP000076858"/>
    </source>
</evidence>
<sequence>CKAGVVLNRADGQSFGISDVPFSGGFNEVDERGLAIPVISIFGEKKKSSNHVLDRSKNKFRFSVILSRLNVSILEPART</sequence>
<proteinExistence type="predicted"/>
<reference evidence="1 2" key="1">
    <citation type="submission" date="2016-03" db="EMBL/GenBank/DDBJ databases">
        <title>EvidentialGene: Evidence-directed Construction of Genes on Genomes.</title>
        <authorList>
            <person name="Gilbert D.G."/>
            <person name="Choi J.-H."/>
            <person name="Mockaitis K."/>
            <person name="Colbourne J."/>
            <person name="Pfrender M."/>
        </authorList>
    </citation>
    <scope>NUCLEOTIDE SEQUENCE [LARGE SCALE GENOMIC DNA]</scope>
    <source>
        <strain evidence="1 2">Xinb3</strain>
        <tissue evidence="1">Complete organism</tissue>
    </source>
</reference>
<organism evidence="1 2">
    <name type="scientific">Daphnia magna</name>
    <dbReference type="NCBI Taxonomy" id="35525"/>
    <lineage>
        <taxon>Eukaryota</taxon>
        <taxon>Metazoa</taxon>
        <taxon>Ecdysozoa</taxon>
        <taxon>Arthropoda</taxon>
        <taxon>Crustacea</taxon>
        <taxon>Branchiopoda</taxon>
        <taxon>Diplostraca</taxon>
        <taxon>Cladocera</taxon>
        <taxon>Anomopoda</taxon>
        <taxon>Daphniidae</taxon>
        <taxon>Daphnia</taxon>
    </lineage>
</organism>
<dbReference type="AlphaFoldDB" id="A0A164DXT3"/>
<evidence type="ECO:0000313" key="1">
    <source>
        <dbReference type="EMBL" id="KZR96219.1"/>
    </source>
</evidence>
<name>A0A164DXT3_9CRUS</name>
<comment type="caution">
    <text evidence="1">The sequence shown here is derived from an EMBL/GenBank/DDBJ whole genome shotgun (WGS) entry which is preliminary data.</text>
</comment>